<dbReference type="Pfam" id="PF25549">
    <property type="entry name" value="DUF7927"/>
    <property type="match status" value="1"/>
</dbReference>
<proteinExistence type="predicted"/>
<evidence type="ECO:0000256" key="1">
    <source>
        <dbReference type="SAM" id="MobiDB-lite"/>
    </source>
</evidence>
<dbReference type="AlphaFoldDB" id="A0A3S4AZL7"/>
<accession>A0A3S4AZL7</accession>
<keyword evidence="2" id="KW-1133">Transmembrane helix</keyword>
<evidence type="ECO:0000259" key="3">
    <source>
        <dbReference type="Pfam" id="PF25549"/>
    </source>
</evidence>
<keyword evidence="2" id="KW-0812">Transmembrane</keyword>
<feature type="compositionally biased region" description="Basic residues" evidence="1">
    <location>
        <begin position="256"/>
        <end position="269"/>
    </location>
</feature>
<organism evidence="4 5">
    <name type="scientific">Labedella populi</name>
    <dbReference type="NCBI Taxonomy" id="2498850"/>
    <lineage>
        <taxon>Bacteria</taxon>
        <taxon>Bacillati</taxon>
        <taxon>Actinomycetota</taxon>
        <taxon>Actinomycetes</taxon>
        <taxon>Micrococcales</taxon>
        <taxon>Microbacteriaceae</taxon>
        <taxon>Labedella</taxon>
    </lineage>
</organism>
<evidence type="ECO:0000313" key="5">
    <source>
        <dbReference type="Proteomes" id="UP000288603"/>
    </source>
</evidence>
<feature type="compositionally biased region" description="Low complexity" evidence="1">
    <location>
        <begin position="277"/>
        <end position="300"/>
    </location>
</feature>
<dbReference type="RefSeq" id="WP_128499423.1">
    <property type="nucleotide sequence ID" value="NZ_RZNC01000004.1"/>
</dbReference>
<name>A0A3S4AZL7_9MICO</name>
<reference evidence="4 5" key="1">
    <citation type="submission" date="2018-12" db="EMBL/GenBank/DDBJ databases">
        <authorList>
            <person name="Li F."/>
        </authorList>
    </citation>
    <scope>NUCLEOTIDE SEQUENCE [LARGE SCALE GENOMIC DNA]</scope>
    <source>
        <strain evidence="4 5">8H24J-4-2</strain>
    </source>
</reference>
<keyword evidence="5" id="KW-1185">Reference proteome</keyword>
<sequence>MHHREHITVTNVARTIVAAGIVAAGIVTTALTMPATAAAAAEADIVVTARMAADAEPVGPGDGVDVAVELENRGATSQRVRLDEIVTGVVDDARIALVSTSSSVDVTVVRVGRDRLGLSGRLAAGAAVTLTYRAILDDPAAGGDGMLSRSIVAADEDAPECPGTATPAAVEGLGVCTVLLSSVVSTTEAMPSDTLLSSSVAAIEGTTGVSAPIGPVLAAPGSFPTLALAVAVIGPGLVVVLGIVIARRGRGPVIARRGRGPVRRPRHSTAARGVLVAPGSPLRPAPSGRSPRPVRVTVTPGPAPIPTPTPISGYSTRRERRLAESRAAVPVA</sequence>
<dbReference type="Proteomes" id="UP000288603">
    <property type="component" value="Unassembled WGS sequence"/>
</dbReference>
<comment type="caution">
    <text evidence="4">The sequence shown here is derived from an EMBL/GenBank/DDBJ whole genome shotgun (WGS) entry which is preliminary data.</text>
</comment>
<keyword evidence="2" id="KW-0472">Membrane</keyword>
<gene>
    <name evidence="4" type="ORF">ELQ92_12355</name>
</gene>
<evidence type="ECO:0000256" key="2">
    <source>
        <dbReference type="SAM" id="Phobius"/>
    </source>
</evidence>
<dbReference type="InterPro" id="IPR057687">
    <property type="entry name" value="DUF7927"/>
</dbReference>
<evidence type="ECO:0000313" key="4">
    <source>
        <dbReference type="EMBL" id="RWZ59613.1"/>
    </source>
</evidence>
<feature type="domain" description="DUF7927" evidence="3">
    <location>
        <begin position="53"/>
        <end position="167"/>
    </location>
</feature>
<protein>
    <recommendedName>
        <fullName evidence="3">DUF7927 domain-containing protein</fullName>
    </recommendedName>
</protein>
<feature type="transmembrane region" description="Helical" evidence="2">
    <location>
        <begin position="226"/>
        <end position="246"/>
    </location>
</feature>
<dbReference type="EMBL" id="RZNC01000004">
    <property type="protein sequence ID" value="RWZ59613.1"/>
    <property type="molecule type" value="Genomic_DNA"/>
</dbReference>
<feature type="region of interest" description="Disordered" evidence="1">
    <location>
        <begin position="256"/>
        <end position="332"/>
    </location>
</feature>